<evidence type="ECO:0000313" key="6">
    <source>
        <dbReference type="Proteomes" id="UP000053328"/>
    </source>
</evidence>
<dbReference type="Pfam" id="PF01755">
    <property type="entry name" value="Glyco_transf_25"/>
    <property type="match status" value="1"/>
</dbReference>
<keyword evidence="3" id="KW-0808">Transferase</keyword>
<dbReference type="HOGENOM" id="CLU_032992_1_1_1"/>
<evidence type="ECO:0000256" key="3">
    <source>
        <dbReference type="ARBA" id="ARBA00022679"/>
    </source>
</evidence>
<dbReference type="AlphaFoldDB" id="A0A0D2B8L1"/>
<dbReference type="EMBL" id="KN847496">
    <property type="protein sequence ID" value="KIW14990.1"/>
    <property type="molecule type" value="Genomic_DNA"/>
</dbReference>
<dbReference type="RefSeq" id="XP_016235206.1">
    <property type="nucleotide sequence ID" value="XM_016382104.1"/>
</dbReference>
<dbReference type="InterPro" id="IPR002654">
    <property type="entry name" value="Glyco_trans_25"/>
</dbReference>
<dbReference type="PANTHER" id="PTHR10730:SF53">
    <property type="entry name" value="GLYCOSYLTRANSFERASE 25 FAMILY MEMBER"/>
    <property type="match status" value="1"/>
</dbReference>
<sequence length="407" mass="45505">MGSLLQTTQSWSSTKATRKYMLFGLLLVVAFTLHLTVSHVKRGSEDFKLSMPSMPSPPKLGRFSTQRDNLGDIYNRTLGFQKVFVMNLPERSDKADTMLLQAELTNFTLEFVDGVLGATVSPKALPLTFEHDAGTIGCWRAHMNIWRKMVEENIETALVLEDDADWDVSIQAQFVELARGSRFLLDTGSATPESPYGDGWSLLWVGHCSSEANKTDPRRWVIPHDPTVPPRGSRWHFAGHNMSRWADGPNPDPQTRVVYVQEFAFCTSGYAVTRRAAQMMLYKLGMVPFSASVDGGMGNLCKDTSLKDFRCIAPFPRLIGKSTPPGPVDRASDIQTQNSNSTTIRWKPESENVMFSVRQNLLALLNGETTFKSYFPNPSGDELTMEQITAFRGHPEYMDQPPPLLQG</sequence>
<accession>A0A0D2B8L1</accession>
<dbReference type="Proteomes" id="UP000053328">
    <property type="component" value="Unassembled WGS sequence"/>
</dbReference>
<dbReference type="OrthoDB" id="47375at2759"/>
<dbReference type="GeneID" id="27334860"/>
<keyword evidence="2" id="KW-0328">Glycosyltransferase</keyword>
<dbReference type="VEuPathDB" id="FungiDB:PV08_07777"/>
<evidence type="ECO:0000313" key="5">
    <source>
        <dbReference type="EMBL" id="KIW14990.1"/>
    </source>
</evidence>
<dbReference type="CDD" id="cd06532">
    <property type="entry name" value="Glyco_transf_25"/>
    <property type="match status" value="1"/>
</dbReference>
<gene>
    <name evidence="5" type="ORF">PV08_07777</name>
</gene>
<evidence type="ECO:0000256" key="2">
    <source>
        <dbReference type="ARBA" id="ARBA00022676"/>
    </source>
</evidence>
<dbReference type="GO" id="GO:0016740">
    <property type="term" value="F:transferase activity"/>
    <property type="evidence" value="ECO:0007669"/>
    <property type="project" value="UniProtKB-KW"/>
</dbReference>
<dbReference type="InterPro" id="IPR050757">
    <property type="entry name" value="Collagen_mod_GT25"/>
</dbReference>
<protein>
    <recommendedName>
        <fullName evidence="4">Glycosyl transferase family 25 domain-containing protein</fullName>
    </recommendedName>
</protein>
<organism evidence="5 6">
    <name type="scientific">Exophiala spinifera</name>
    <dbReference type="NCBI Taxonomy" id="91928"/>
    <lineage>
        <taxon>Eukaryota</taxon>
        <taxon>Fungi</taxon>
        <taxon>Dikarya</taxon>
        <taxon>Ascomycota</taxon>
        <taxon>Pezizomycotina</taxon>
        <taxon>Eurotiomycetes</taxon>
        <taxon>Chaetothyriomycetidae</taxon>
        <taxon>Chaetothyriales</taxon>
        <taxon>Herpotrichiellaceae</taxon>
        <taxon>Exophiala</taxon>
    </lineage>
</organism>
<evidence type="ECO:0000259" key="4">
    <source>
        <dbReference type="Pfam" id="PF01755"/>
    </source>
</evidence>
<proteinExistence type="inferred from homology"/>
<feature type="domain" description="Glycosyl transferase family 25" evidence="4">
    <location>
        <begin position="81"/>
        <end position="165"/>
    </location>
</feature>
<keyword evidence="6" id="KW-1185">Reference proteome</keyword>
<reference evidence="5 6" key="1">
    <citation type="submission" date="2015-01" db="EMBL/GenBank/DDBJ databases">
        <title>The Genome Sequence of Exophiala spinifera CBS89968.</title>
        <authorList>
            <consortium name="The Broad Institute Genomics Platform"/>
            <person name="Cuomo C."/>
            <person name="de Hoog S."/>
            <person name="Gorbushina A."/>
            <person name="Stielow B."/>
            <person name="Teixiera M."/>
            <person name="Abouelleil A."/>
            <person name="Chapman S.B."/>
            <person name="Priest M."/>
            <person name="Young S.K."/>
            <person name="Wortman J."/>
            <person name="Nusbaum C."/>
            <person name="Birren B."/>
        </authorList>
    </citation>
    <scope>NUCLEOTIDE SEQUENCE [LARGE SCALE GENOMIC DNA]</scope>
    <source>
        <strain evidence="5 6">CBS 89968</strain>
    </source>
</reference>
<comment type="similarity">
    <text evidence="1">Belongs to the glycosyltransferase 25 family.</text>
</comment>
<evidence type="ECO:0000256" key="1">
    <source>
        <dbReference type="ARBA" id="ARBA00006721"/>
    </source>
</evidence>
<name>A0A0D2B8L1_9EURO</name>
<dbReference type="PANTHER" id="PTHR10730">
    <property type="entry name" value="PROCOLLAGEN-LYSINE,2-OXOGLUTARATE 5-DIOXYGENASE/GLYCOSYLTRANSFERASE 25 FAMILY MEMBER"/>
    <property type="match status" value="1"/>
</dbReference>